<accession>A0A3M7ENK4</accession>
<dbReference type="AlphaFoldDB" id="A0A3M7ENK4"/>
<reference evidence="2 3" key="1">
    <citation type="journal article" date="2018" name="BMC Genomics">
        <title>Genomic evidence for intraspecific hybridization in a clonal and extremely halotolerant yeast.</title>
        <authorList>
            <person name="Gostincar C."/>
            <person name="Stajich J.E."/>
            <person name="Zupancic J."/>
            <person name="Zalar P."/>
            <person name="Gunde-Cimerman N."/>
        </authorList>
    </citation>
    <scope>NUCLEOTIDE SEQUENCE [LARGE SCALE GENOMIC DNA]</scope>
    <source>
        <strain evidence="2 3">EXF-171</strain>
    </source>
</reference>
<proteinExistence type="predicted"/>
<gene>
    <name evidence="2" type="ORF">D0862_13431</name>
</gene>
<evidence type="ECO:0000313" key="2">
    <source>
        <dbReference type="EMBL" id="RMY78158.1"/>
    </source>
</evidence>
<comment type="caution">
    <text evidence="2">The sequence shown here is derived from an EMBL/GenBank/DDBJ whole genome shotgun (WGS) entry which is preliminary data.</text>
</comment>
<protein>
    <submittedName>
        <fullName evidence="2">Uncharacterized protein</fullName>
    </submittedName>
</protein>
<sequence>MWLSPTPTMSTNSPSTATTFPALLSHLLTTYSAPVLPSPSPYPHNPALNHPITTLSLHPTLEALLHILNSDLASAHFLVRKMQAPPAYEGMLIHAVLHRVEGDYRNAGAWYGDVFHGEERERGGEGCLERCWGGGREGLERCLGFVRRVEGLRKKNVPIGKGDGGGEDSSGVRGEGDEGQQTRLEDLERESRREIEALVAWCVERFGTGECEDATQVWVRDREEVREMKKEMVVGGEGWRQF</sequence>
<dbReference type="Proteomes" id="UP000281468">
    <property type="component" value="Unassembled WGS sequence"/>
</dbReference>
<dbReference type="EMBL" id="QWIQ01000738">
    <property type="protein sequence ID" value="RMY78158.1"/>
    <property type="molecule type" value="Genomic_DNA"/>
</dbReference>
<feature type="region of interest" description="Disordered" evidence="1">
    <location>
        <begin position="157"/>
        <end position="187"/>
    </location>
</feature>
<organism evidence="2 3">
    <name type="scientific">Hortaea werneckii</name>
    <name type="common">Black yeast</name>
    <name type="synonym">Cladosporium werneckii</name>
    <dbReference type="NCBI Taxonomy" id="91943"/>
    <lineage>
        <taxon>Eukaryota</taxon>
        <taxon>Fungi</taxon>
        <taxon>Dikarya</taxon>
        <taxon>Ascomycota</taxon>
        <taxon>Pezizomycotina</taxon>
        <taxon>Dothideomycetes</taxon>
        <taxon>Dothideomycetidae</taxon>
        <taxon>Mycosphaerellales</taxon>
        <taxon>Teratosphaeriaceae</taxon>
        <taxon>Hortaea</taxon>
    </lineage>
</organism>
<name>A0A3M7ENK4_HORWE</name>
<evidence type="ECO:0000256" key="1">
    <source>
        <dbReference type="SAM" id="MobiDB-lite"/>
    </source>
</evidence>
<evidence type="ECO:0000313" key="3">
    <source>
        <dbReference type="Proteomes" id="UP000281468"/>
    </source>
</evidence>